<name>L8JPB0_9BACT</name>
<evidence type="ECO:0000313" key="2">
    <source>
        <dbReference type="Proteomes" id="UP000011135"/>
    </source>
</evidence>
<gene>
    <name evidence="1" type="ORF">C900_03453</name>
</gene>
<reference evidence="1 2" key="1">
    <citation type="submission" date="2012-12" db="EMBL/GenBank/DDBJ databases">
        <title>Genome assembly of Fulvivirga imtechensis AK7.</title>
        <authorList>
            <person name="Nupur N."/>
            <person name="Khatri I."/>
            <person name="Kumar R."/>
            <person name="Subramanian S."/>
            <person name="Pinnaka A."/>
        </authorList>
    </citation>
    <scope>NUCLEOTIDE SEQUENCE [LARGE SCALE GENOMIC DNA]</scope>
    <source>
        <strain evidence="1 2">AK7</strain>
    </source>
</reference>
<dbReference type="EMBL" id="AMZN01000050">
    <property type="protein sequence ID" value="ELR70680.1"/>
    <property type="molecule type" value="Genomic_DNA"/>
</dbReference>
<dbReference type="AlphaFoldDB" id="L8JPB0"/>
<evidence type="ECO:0000313" key="1">
    <source>
        <dbReference type="EMBL" id="ELR70680.1"/>
    </source>
</evidence>
<accession>L8JPB0</accession>
<protein>
    <submittedName>
        <fullName evidence="1">Uncharacterized protein</fullName>
    </submittedName>
</protein>
<comment type="caution">
    <text evidence="1">The sequence shown here is derived from an EMBL/GenBank/DDBJ whole genome shotgun (WGS) entry which is preliminary data.</text>
</comment>
<organism evidence="1 2">
    <name type="scientific">Fulvivirga imtechensis AK7</name>
    <dbReference type="NCBI Taxonomy" id="1237149"/>
    <lineage>
        <taxon>Bacteria</taxon>
        <taxon>Pseudomonadati</taxon>
        <taxon>Bacteroidota</taxon>
        <taxon>Cytophagia</taxon>
        <taxon>Cytophagales</taxon>
        <taxon>Fulvivirgaceae</taxon>
        <taxon>Fulvivirga</taxon>
    </lineage>
</organism>
<dbReference type="RefSeq" id="WP_009580821.1">
    <property type="nucleotide sequence ID" value="NZ_AMZN01000050.1"/>
</dbReference>
<keyword evidence="2" id="KW-1185">Reference proteome</keyword>
<dbReference type="Proteomes" id="UP000011135">
    <property type="component" value="Unassembled WGS sequence"/>
</dbReference>
<sequence>MKLLLDENLPVRLKYRFSSEITVSTVSAEGWNSQKDAELLQLMQNNYFKIGILDNYFPREIHILATYGWV</sequence>
<proteinExistence type="predicted"/>